<dbReference type="PANTHER" id="PTHR12358">
    <property type="entry name" value="SPHINGOSINE KINASE"/>
    <property type="match status" value="1"/>
</dbReference>
<organism evidence="6 7">
    <name type="scientific">Pedobacter psychroterrae</name>
    <dbReference type="NCBI Taxonomy" id="2530453"/>
    <lineage>
        <taxon>Bacteria</taxon>
        <taxon>Pseudomonadati</taxon>
        <taxon>Bacteroidota</taxon>
        <taxon>Sphingobacteriia</taxon>
        <taxon>Sphingobacteriales</taxon>
        <taxon>Sphingobacteriaceae</taxon>
        <taxon>Pedobacter</taxon>
    </lineage>
</organism>
<evidence type="ECO:0000256" key="4">
    <source>
        <dbReference type="ARBA" id="ARBA00022840"/>
    </source>
</evidence>
<dbReference type="EMBL" id="SJSL01000004">
    <property type="protein sequence ID" value="TCD00211.1"/>
    <property type="molecule type" value="Genomic_DNA"/>
</dbReference>
<protein>
    <submittedName>
        <fullName evidence="6">Diacylglycerol kinase</fullName>
    </submittedName>
</protein>
<gene>
    <name evidence="6" type="ORF">EZ437_15985</name>
</gene>
<dbReference type="InterPro" id="IPR016064">
    <property type="entry name" value="NAD/diacylglycerol_kinase_sf"/>
</dbReference>
<dbReference type="PROSITE" id="PS50146">
    <property type="entry name" value="DAGK"/>
    <property type="match status" value="1"/>
</dbReference>
<evidence type="ECO:0000256" key="2">
    <source>
        <dbReference type="ARBA" id="ARBA00022741"/>
    </source>
</evidence>
<evidence type="ECO:0000256" key="3">
    <source>
        <dbReference type="ARBA" id="ARBA00022777"/>
    </source>
</evidence>
<dbReference type="InterPro" id="IPR045540">
    <property type="entry name" value="YegS/DAGK_C"/>
</dbReference>
<dbReference type="Gene3D" id="3.40.50.10330">
    <property type="entry name" value="Probable inorganic polyphosphate/atp-NAD kinase, domain 1"/>
    <property type="match status" value="1"/>
</dbReference>
<reference evidence="6 7" key="1">
    <citation type="submission" date="2019-02" db="EMBL/GenBank/DDBJ databases">
        <title>Pedobacter sp. RP-1-14 sp. nov., isolated from Arctic soil.</title>
        <authorList>
            <person name="Dahal R.H."/>
        </authorList>
    </citation>
    <scope>NUCLEOTIDE SEQUENCE [LARGE SCALE GENOMIC DNA]</scope>
    <source>
        <strain evidence="6 7">RP-1-14</strain>
    </source>
</reference>
<dbReference type="InterPro" id="IPR001206">
    <property type="entry name" value="Diacylglycerol_kinase_cat_dom"/>
</dbReference>
<keyword evidence="3 6" id="KW-0418">Kinase</keyword>
<feature type="domain" description="DAGKc" evidence="5">
    <location>
        <begin position="3"/>
        <end position="129"/>
    </location>
</feature>
<keyword evidence="2" id="KW-0547">Nucleotide-binding</keyword>
<name>A0A4R0NHY1_9SPHI</name>
<dbReference type="PANTHER" id="PTHR12358:SF54">
    <property type="entry name" value="SPHINGOSINE KINASE RELATED PROTEIN"/>
    <property type="match status" value="1"/>
</dbReference>
<dbReference type="GO" id="GO:0016301">
    <property type="term" value="F:kinase activity"/>
    <property type="evidence" value="ECO:0007669"/>
    <property type="project" value="UniProtKB-KW"/>
</dbReference>
<keyword evidence="4" id="KW-0067">ATP-binding</keyword>
<dbReference type="InterPro" id="IPR050187">
    <property type="entry name" value="Lipid_Phosphate_FormReg"/>
</dbReference>
<evidence type="ECO:0000256" key="1">
    <source>
        <dbReference type="ARBA" id="ARBA00022679"/>
    </source>
</evidence>
<evidence type="ECO:0000313" key="7">
    <source>
        <dbReference type="Proteomes" id="UP000293347"/>
    </source>
</evidence>
<accession>A0A4R0NHY1</accession>
<evidence type="ECO:0000259" key="5">
    <source>
        <dbReference type="PROSITE" id="PS50146"/>
    </source>
</evidence>
<dbReference type="InterPro" id="IPR017438">
    <property type="entry name" value="ATP-NAD_kinase_N"/>
</dbReference>
<dbReference type="OrthoDB" id="142078at2"/>
<dbReference type="Proteomes" id="UP000293347">
    <property type="component" value="Unassembled WGS sequence"/>
</dbReference>
<keyword evidence="7" id="KW-1185">Reference proteome</keyword>
<keyword evidence="1" id="KW-0808">Transferase</keyword>
<dbReference type="SMART" id="SM00046">
    <property type="entry name" value="DAGKc"/>
    <property type="match status" value="1"/>
</dbReference>
<dbReference type="AlphaFoldDB" id="A0A4R0NHY1"/>
<sequence length="307" mass="33937">MKKNGKLVRLIHNPTAGEGTHSRKTITHLISSHGYNCQYSSSKKKLLKAIDPETEFIAIAGGDGTIRKTIMKLLGKKLKYKRPIALLPFGTANNIATSLGIPENTHENIASWAGYHLKKFDVGQVTGMGKTEYFIESFGFGLFPKLMKTLKKKDTTQNKTAEDEFKMALSVLQKITAEYPSVPCKIELDNKVIEQECILVEVMNISSLGPHLQLSAGADPGDGLFDVVVVSARQRAQMERYVAKKAALENPKFTIKAFRTKSLKITWLGKDVHVDDELVNDYDGSTLKVSLLDSLLEIVTDKAAKPT</sequence>
<dbReference type="Gene3D" id="2.60.200.40">
    <property type="match status" value="1"/>
</dbReference>
<dbReference type="SUPFAM" id="SSF111331">
    <property type="entry name" value="NAD kinase/diacylglycerol kinase-like"/>
    <property type="match status" value="1"/>
</dbReference>
<evidence type="ECO:0000313" key="6">
    <source>
        <dbReference type="EMBL" id="TCD00211.1"/>
    </source>
</evidence>
<dbReference type="Pfam" id="PF19279">
    <property type="entry name" value="YegS_C"/>
    <property type="match status" value="1"/>
</dbReference>
<comment type="caution">
    <text evidence="6">The sequence shown here is derived from an EMBL/GenBank/DDBJ whole genome shotgun (WGS) entry which is preliminary data.</text>
</comment>
<proteinExistence type="predicted"/>
<dbReference type="GO" id="GO:0005524">
    <property type="term" value="F:ATP binding"/>
    <property type="evidence" value="ECO:0007669"/>
    <property type="project" value="UniProtKB-KW"/>
</dbReference>
<dbReference type="RefSeq" id="WP_131597066.1">
    <property type="nucleotide sequence ID" value="NZ_SJSL01000004.1"/>
</dbReference>
<dbReference type="Pfam" id="PF00781">
    <property type="entry name" value="DAGK_cat"/>
    <property type="match status" value="1"/>
</dbReference>